<dbReference type="GO" id="GO:0005524">
    <property type="term" value="F:ATP binding"/>
    <property type="evidence" value="ECO:0007669"/>
    <property type="project" value="UniProtKB-KW"/>
</dbReference>
<dbReference type="SMART" id="SM00382">
    <property type="entry name" value="AAA"/>
    <property type="match status" value="1"/>
</dbReference>
<keyword evidence="3" id="KW-0547">Nucleotide-binding</keyword>
<reference evidence="6" key="1">
    <citation type="submission" date="2022-06" db="EMBL/GenBank/DDBJ databases">
        <title>Whole genome shotgun sequencing (WGS) of Rathayibacter sp. ZW T2_19, isolated from stored onions (Allium cepa).</title>
        <authorList>
            <person name="Stoll D.A."/>
            <person name="Huch M."/>
        </authorList>
    </citation>
    <scope>NUCLEOTIDE SEQUENCE</scope>
    <source>
        <strain evidence="6">ZW T2_19</strain>
    </source>
</reference>
<keyword evidence="2" id="KW-0813">Transport</keyword>
<dbReference type="PANTHER" id="PTHR42734">
    <property type="entry name" value="METAL TRANSPORT SYSTEM ATP-BINDING PROTEIN TM_0124-RELATED"/>
    <property type="match status" value="1"/>
</dbReference>
<comment type="caution">
    <text evidence="6">The sequence shown here is derived from an EMBL/GenBank/DDBJ whole genome shotgun (WGS) entry which is preliminary data.</text>
</comment>
<name>A0A9X2E1N2_9MICO</name>
<dbReference type="SUPFAM" id="SSF52540">
    <property type="entry name" value="P-loop containing nucleoside triphosphate hydrolases"/>
    <property type="match status" value="1"/>
</dbReference>
<accession>A0A9X2E1N2</accession>
<keyword evidence="7" id="KW-1185">Reference proteome</keyword>
<dbReference type="PROSITE" id="PS50893">
    <property type="entry name" value="ABC_TRANSPORTER_2"/>
    <property type="match status" value="1"/>
</dbReference>
<dbReference type="AlphaFoldDB" id="A0A9X2E1N2"/>
<dbReference type="Pfam" id="PF00005">
    <property type="entry name" value="ABC_tran"/>
    <property type="match status" value="1"/>
</dbReference>
<gene>
    <name evidence="6" type="primary">aztA</name>
    <name evidence="6" type="ORF">NB037_17635</name>
</gene>
<dbReference type="Gene3D" id="3.40.50.300">
    <property type="entry name" value="P-loop containing nucleotide triphosphate hydrolases"/>
    <property type="match status" value="1"/>
</dbReference>
<evidence type="ECO:0000259" key="5">
    <source>
        <dbReference type="PROSITE" id="PS50893"/>
    </source>
</evidence>
<evidence type="ECO:0000256" key="2">
    <source>
        <dbReference type="ARBA" id="ARBA00022448"/>
    </source>
</evidence>
<dbReference type="GO" id="GO:0016887">
    <property type="term" value="F:ATP hydrolysis activity"/>
    <property type="evidence" value="ECO:0007669"/>
    <property type="project" value="InterPro"/>
</dbReference>
<dbReference type="InterPro" id="IPR050153">
    <property type="entry name" value="Metal_Ion_Import_ABC"/>
</dbReference>
<dbReference type="InterPro" id="IPR017871">
    <property type="entry name" value="ABC_transporter-like_CS"/>
</dbReference>
<keyword evidence="4 6" id="KW-0067">ATP-binding</keyword>
<proteinExistence type="inferred from homology"/>
<dbReference type="InterPro" id="IPR047748">
    <property type="entry name" value="AztA-like"/>
</dbReference>
<dbReference type="PANTHER" id="PTHR42734:SF5">
    <property type="entry name" value="IRON TRANSPORT SYSTEM ATP-BINDING PROTEIN HI_0361-RELATED"/>
    <property type="match status" value="1"/>
</dbReference>
<evidence type="ECO:0000256" key="4">
    <source>
        <dbReference type="ARBA" id="ARBA00022840"/>
    </source>
</evidence>
<evidence type="ECO:0000313" key="6">
    <source>
        <dbReference type="EMBL" id="MCM6764241.1"/>
    </source>
</evidence>
<dbReference type="PROSITE" id="PS00211">
    <property type="entry name" value="ABC_TRANSPORTER_1"/>
    <property type="match status" value="1"/>
</dbReference>
<evidence type="ECO:0000256" key="3">
    <source>
        <dbReference type="ARBA" id="ARBA00022741"/>
    </source>
</evidence>
<dbReference type="InterPro" id="IPR003593">
    <property type="entry name" value="AAA+_ATPase"/>
</dbReference>
<sequence>MSPRVLHSAPLVSLRGIDVDFGERRALAGLDLDLPTGSLTVIAGPNGAGKSTLLEVVAGTRTPTRGTRTAPSAIAFVPQRTAVSDRLPVTVRDVVTIGVWGRTGRWRPIGAESRAAVAAAMQRLGIAPLASEPFAVLSGGQRQRALLAQGLARGADLLLLDEPTTGLDAASAERIRAILRAEAERGVAVACVSHDAAVIALADRVVRLVDGVLEPPN</sequence>
<dbReference type="RefSeq" id="WP_251948104.1">
    <property type="nucleotide sequence ID" value="NZ_JAMRYM010000126.1"/>
</dbReference>
<protein>
    <submittedName>
        <fullName evidence="6">Zinc ABC transporter ATP-binding protein AztA</fullName>
    </submittedName>
</protein>
<dbReference type="EMBL" id="JAMRYM010000126">
    <property type="protein sequence ID" value="MCM6764241.1"/>
    <property type="molecule type" value="Genomic_DNA"/>
</dbReference>
<dbReference type="InterPro" id="IPR027417">
    <property type="entry name" value="P-loop_NTPase"/>
</dbReference>
<organism evidence="6 7">
    <name type="scientific">Rathayibacter rubneri</name>
    <dbReference type="NCBI Taxonomy" id="2950106"/>
    <lineage>
        <taxon>Bacteria</taxon>
        <taxon>Bacillati</taxon>
        <taxon>Actinomycetota</taxon>
        <taxon>Actinomycetes</taxon>
        <taxon>Micrococcales</taxon>
        <taxon>Microbacteriaceae</taxon>
        <taxon>Rathayibacter</taxon>
    </lineage>
</organism>
<dbReference type="NCBIfam" id="NF040873">
    <property type="entry name" value="AztA"/>
    <property type="match status" value="1"/>
</dbReference>
<feature type="domain" description="ABC transporter" evidence="5">
    <location>
        <begin position="12"/>
        <end position="217"/>
    </location>
</feature>
<evidence type="ECO:0000313" key="7">
    <source>
        <dbReference type="Proteomes" id="UP001155240"/>
    </source>
</evidence>
<comment type="similarity">
    <text evidence="1">Belongs to the ABC transporter superfamily.</text>
</comment>
<dbReference type="Proteomes" id="UP001155240">
    <property type="component" value="Unassembled WGS sequence"/>
</dbReference>
<dbReference type="InterPro" id="IPR003439">
    <property type="entry name" value="ABC_transporter-like_ATP-bd"/>
</dbReference>
<evidence type="ECO:0000256" key="1">
    <source>
        <dbReference type="ARBA" id="ARBA00005417"/>
    </source>
</evidence>